<proteinExistence type="predicted"/>
<keyword evidence="2" id="KW-1185">Reference proteome</keyword>
<dbReference type="EMBL" id="MOOB01000009">
    <property type="protein sequence ID" value="OQE91376.1"/>
    <property type="molecule type" value="Genomic_DNA"/>
</dbReference>
<dbReference type="Proteomes" id="UP000191691">
    <property type="component" value="Unassembled WGS sequence"/>
</dbReference>
<comment type="caution">
    <text evidence="1">The sequence shown here is derived from an EMBL/GenBank/DDBJ whole genome shotgun (WGS) entry which is preliminary data.</text>
</comment>
<evidence type="ECO:0000313" key="2">
    <source>
        <dbReference type="Proteomes" id="UP000191691"/>
    </source>
</evidence>
<name>A0A1V6YV97_PENNA</name>
<sequence length="85" mass="9950">PTEIIYPTDWYPCNNVNQQRMIAEFLTALENYLEMKHVPISLLKLWSQTAPQGLRDQTLSSFLHYAPGGVDVYDGYHAFDKFRRE</sequence>
<organism evidence="1 2">
    <name type="scientific">Penicillium nalgiovense</name>
    <dbReference type="NCBI Taxonomy" id="60175"/>
    <lineage>
        <taxon>Eukaryota</taxon>
        <taxon>Fungi</taxon>
        <taxon>Dikarya</taxon>
        <taxon>Ascomycota</taxon>
        <taxon>Pezizomycotina</taxon>
        <taxon>Eurotiomycetes</taxon>
        <taxon>Eurotiomycetidae</taxon>
        <taxon>Eurotiales</taxon>
        <taxon>Aspergillaceae</taxon>
        <taxon>Penicillium</taxon>
    </lineage>
</organism>
<feature type="non-terminal residue" evidence="1">
    <location>
        <position position="1"/>
    </location>
</feature>
<evidence type="ECO:0000313" key="1">
    <source>
        <dbReference type="EMBL" id="OQE91376.1"/>
    </source>
</evidence>
<protein>
    <submittedName>
        <fullName evidence="1">Uncharacterized protein</fullName>
    </submittedName>
</protein>
<gene>
    <name evidence="1" type="ORF">PENNAL_c0009G09116</name>
</gene>
<reference evidence="2" key="1">
    <citation type="journal article" date="2017" name="Nat. Microbiol.">
        <title>Global analysis of biosynthetic gene clusters reveals vast potential of secondary metabolite production in Penicillium species.</title>
        <authorList>
            <person name="Nielsen J.C."/>
            <person name="Grijseels S."/>
            <person name="Prigent S."/>
            <person name="Ji B."/>
            <person name="Dainat J."/>
            <person name="Nielsen K.F."/>
            <person name="Frisvad J.C."/>
            <person name="Workman M."/>
            <person name="Nielsen J."/>
        </authorList>
    </citation>
    <scope>NUCLEOTIDE SEQUENCE [LARGE SCALE GENOMIC DNA]</scope>
    <source>
        <strain evidence="2">IBT 13039</strain>
    </source>
</reference>
<dbReference type="AlphaFoldDB" id="A0A1V6YV97"/>
<accession>A0A1V6YV97</accession>